<reference evidence="1 2" key="1">
    <citation type="journal article" date="2020" name="Microorganisms">
        <title>Osmotic Adaptation and Compatible Solute Biosynthesis of Phototrophic Bacteria as Revealed from Genome Analyses.</title>
        <authorList>
            <person name="Imhoff J.F."/>
            <person name="Rahn T."/>
            <person name="Kunzel S."/>
            <person name="Keller A."/>
            <person name="Neulinger S.C."/>
        </authorList>
    </citation>
    <scope>NUCLEOTIDE SEQUENCE [LARGE SCALE GENOMIC DNA]</scope>
    <source>
        <strain evidence="1 2">DSM 21303</strain>
    </source>
</reference>
<comment type="caution">
    <text evidence="1">The sequence shown here is derived from an EMBL/GenBank/DDBJ whole genome shotgun (WGS) entry which is preliminary data.</text>
</comment>
<evidence type="ECO:0000313" key="1">
    <source>
        <dbReference type="EMBL" id="MBK1643898.1"/>
    </source>
</evidence>
<gene>
    <name evidence="1" type="ORF">CKO25_04320</name>
</gene>
<organism evidence="1 2">
    <name type="scientific">Thiocapsa imhoffii</name>
    <dbReference type="NCBI Taxonomy" id="382777"/>
    <lineage>
        <taxon>Bacteria</taxon>
        <taxon>Pseudomonadati</taxon>
        <taxon>Pseudomonadota</taxon>
        <taxon>Gammaproteobacteria</taxon>
        <taxon>Chromatiales</taxon>
        <taxon>Chromatiaceae</taxon>
        <taxon>Thiocapsa</taxon>
    </lineage>
</organism>
<dbReference type="SUPFAM" id="SSF47781">
    <property type="entry name" value="RuvA domain 2-like"/>
    <property type="match status" value="1"/>
</dbReference>
<name>A0A9X0WFZ2_9GAMM</name>
<sequence>MSYLEGHRQRLRDRFNGSVLSAFEDHEVLELLLTYAVPRKDVKPIARALLDRFGALSNVLDTPAAELAKIDGIGDSAATLLNLMPALTRRYLRVRWGHKPQLSTREDLGGSA</sequence>
<evidence type="ECO:0008006" key="3">
    <source>
        <dbReference type="Google" id="ProtNLM"/>
    </source>
</evidence>
<accession>A0A9X0WFZ2</accession>
<dbReference type="RefSeq" id="WP_200386706.1">
    <property type="nucleotide sequence ID" value="NZ_NRSD01000003.1"/>
</dbReference>
<dbReference type="PANTHER" id="PTHR30471">
    <property type="entry name" value="DNA REPAIR PROTEIN RADC"/>
    <property type="match status" value="1"/>
</dbReference>
<dbReference type="InterPro" id="IPR010994">
    <property type="entry name" value="RuvA_2-like"/>
</dbReference>
<dbReference type="PANTHER" id="PTHR30471:SF3">
    <property type="entry name" value="UPF0758 PROTEIN YEES-RELATED"/>
    <property type="match status" value="1"/>
</dbReference>
<proteinExistence type="predicted"/>
<protein>
    <recommendedName>
        <fullName evidence="3">DNA repair protein RadC</fullName>
    </recommendedName>
</protein>
<dbReference type="AlphaFoldDB" id="A0A9X0WFZ2"/>
<dbReference type="EMBL" id="NRSD01000003">
    <property type="protein sequence ID" value="MBK1643898.1"/>
    <property type="molecule type" value="Genomic_DNA"/>
</dbReference>
<dbReference type="InterPro" id="IPR001405">
    <property type="entry name" value="UPF0758"/>
</dbReference>
<dbReference type="Proteomes" id="UP001138802">
    <property type="component" value="Unassembled WGS sequence"/>
</dbReference>
<keyword evidence="2" id="KW-1185">Reference proteome</keyword>
<evidence type="ECO:0000313" key="2">
    <source>
        <dbReference type="Proteomes" id="UP001138802"/>
    </source>
</evidence>
<dbReference type="Gene3D" id="1.10.150.20">
    <property type="entry name" value="5' to 3' exonuclease, C-terminal subdomain"/>
    <property type="match status" value="1"/>
</dbReference>